<evidence type="ECO:0000313" key="2">
    <source>
        <dbReference type="Proteomes" id="UP001281761"/>
    </source>
</evidence>
<name>A0ABQ9Y1M1_9EUKA</name>
<keyword evidence="2" id="KW-1185">Reference proteome</keyword>
<gene>
    <name evidence="1" type="ORF">BLNAU_7534</name>
</gene>
<dbReference type="Proteomes" id="UP001281761">
    <property type="component" value="Unassembled WGS sequence"/>
</dbReference>
<comment type="caution">
    <text evidence="1">The sequence shown here is derived from an EMBL/GenBank/DDBJ whole genome shotgun (WGS) entry which is preliminary data.</text>
</comment>
<accession>A0ABQ9Y1M1</accession>
<reference evidence="1 2" key="1">
    <citation type="journal article" date="2022" name="bioRxiv">
        <title>Genomics of Preaxostyla Flagellates Illuminates Evolutionary Transitions and the Path Towards Mitochondrial Loss.</title>
        <authorList>
            <person name="Novak L.V.F."/>
            <person name="Treitli S.C."/>
            <person name="Pyrih J."/>
            <person name="Halakuc P."/>
            <person name="Pipaliya S.V."/>
            <person name="Vacek V."/>
            <person name="Brzon O."/>
            <person name="Soukal P."/>
            <person name="Eme L."/>
            <person name="Dacks J.B."/>
            <person name="Karnkowska A."/>
            <person name="Elias M."/>
            <person name="Hampl V."/>
        </authorList>
    </citation>
    <scope>NUCLEOTIDE SEQUENCE [LARGE SCALE GENOMIC DNA]</scope>
    <source>
        <strain evidence="1">NAU3</strain>
        <tissue evidence="1">Gut</tissue>
    </source>
</reference>
<evidence type="ECO:0000313" key="1">
    <source>
        <dbReference type="EMBL" id="KAK2957635.1"/>
    </source>
</evidence>
<sequence length="102" mass="12229">MDFVDTMPVVLSIPSYLTFFEDDNSIWYFLYTMNNTQRKWNNESGEVRQMGKTVHRTLRMEGIEDVNEEKLRNEKNTSYGRVIVFYSIEWNNLFGMNVPEQE</sequence>
<dbReference type="EMBL" id="JARBJD010000045">
    <property type="protein sequence ID" value="KAK2957635.1"/>
    <property type="molecule type" value="Genomic_DNA"/>
</dbReference>
<protein>
    <submittedName>
        <fullName evidence="1">Uncharacterized protein</fullName>
    </submittedName>
</protein>
<organism evidence="1 2">
    <name type="scientific">Blattamonas nauphoetae</name>
    <dbReference type="NCBI Taxonomy" id="2049346"/>
    <lineage>
        <taxon>Eukaryota</taxon>
        <taxon>Metamonada</taxon>
        <taxon>Preaxostyla</taxon>
        <taxon>Oxymonadida</taxon>
        <taxon>Blattamonas</taxon>
    </lineage>
</organism>
<proteinExistence type="predicted"/>